<dbReference type="GO" id="GO:0032049">
    <property type="term" value="P:cardiolipin biosynthetic process"/>
    <property type="evidence" value="ECO:0007669"/>
    <property type="project" value="UniProtKB-ARBA"/>
</dbReference>
<dbReference type="RefSeq" id="WP_062004938.1">
    <property type="nucleotide sequence ID" value="NZ_CP012677.1"/>
</dbReference>
<protein>
    <submittedName>
        <fullName evidence="3">Phospholipase</fullName>
    </submittedName>
</protein>
<dbReference type="PANTHER" id="PTHR21248">
    <property type="entry name" value="CARDIOLIPIN SYNTHASE"/>
    <property type="match status" value="1"/>
</dbReference>
<reference evidence="4" key="1">
    <citation type="submission" date="2015-09" db="EMBL/GenBank/DDBJ databases">
        <title>Complete genome of Arthrobacter alpinus strain R3.8.</title>
        <authorList>
            <person name="See-Too W.S."/>
            <person name="Chan K.G."/>
        </authorList>
    </citation>
    <scope>NUCLEOTIDE SEQUENCE [LARGE SCALE GENOMIC DNA]</scope>
    <source>
        <strain evidence="4">R3.8</strain>
    </source>
</reference>
<dbReference type="Proteomes" id="UP000062833">
    <property type="component" value="Chromosome"/>
</dbReference>
<dbReference type="Gene3D" id="3.30.870.10">
    <property type="entry name" value="Endonuclease Chain A"/>
    <property type="match status" value="2"/>
</dbReference>
<dbReference type="KEGG" id="aaq:AOC05_01110"/>
<sequence>MNESLPEPVVDVIRKTVGRSLLAFAAVQGAVIGGLVVLDMVKKKGRSKRKGFPHPGIFDRTVADTDITTYTFGADLYRDMLQAIHEAKDCILIETYIWKNDETGQQFKNAINDAAGRGVKVFIIYDGFANLVVPSSFFQFHPDIRVHRFPVLRTSMLTQTLRSTGLDHRKLLIVDGQIGFVGGYNIGSLYATEWRDTHLRLVGPSVWDLRQAFVNVWNENASGTTPEVPHTTPEVWEPRIRAVNNIPANLVYPIRGVYLDAITRATHHIYVTMAYFIPDQQILRALQAASRRGVDVRIILPRDSNHVLSDWLSRGFYRSLLEDGVTILLYRDAMIHAKTATIDGSWSTVGSANIDRLSLTGNYEINLEIHDEGFASDMQKIFEFDSRNCEELTIAEWQQRSPLARFSETVLIPLRPLL</sequence>
<keyword evidence="1" id="KW-1133">Transmembrane helix</keyword>
<dbReference type="InterPro" id="IPR025202">
    <property type="entry name" value="PLD-like_dom"/>
</dbReference>
<evidence type="ECO:0000256" key="1">
    <source>
        <dbReference type="SAM" id="Phobius"/>
    </source>
</evidence>
<dbReference type="CDD" id="cd09110">
    <property type="entry name" value="PLDc_CLS_1"/>
    <property type="match status" value="1"/>
</dbReference>
<dbReference type="Pfam" id="PF13091">
    <property type="entry name" value="PLDc_2"/>
    <property type="match status" value="2"/>
</dbReference>
<evidence type="ECO:0000313" key="3">
    <source>
        <dbReference type="EMBL" id="ALE91281.1"/>
    </source>
</evidence>
<feature type="transmembrane region" description="Helical" evidence="1">
    <location>
        <begin position="20"/>
        <end position="41"/>
    </location>
</feature>
<gene>
    <name evidence="3" type="ORF">AOC05_01110</name>
</gene>
<keyword evidence="1" id="KW-0472">Membrane</keyword>
<feature type="domain" description="PLD phosphodiesterase" evidence="2">
    <location>
        <begin position="163"/>
        <end position="190"/>
    </location>
</feature>
<dbReference type="GO" id="GO:0030572">
    <property type="term" value="F:phosphatidyltransferase activity"/>
    <property type="evidence" value="ECO:0007669"/>
    <property type="project" value="UniProtKB-ARBA"/>
</dbReference>
<dbReference type="PROSITE" id="PS50035">
    <property type="entry name" value="PLD"/>
    <property type="match status" value="2"/>
</dbReference>
<dbReference type="CDD" id="cd09159">
    <property type="entry name" value="PLDc_ybhO_like_2"/>
    <property type="match status" value="1"/>
</dbReference>
<keyword evidence="1" id="KW-0812">Transmembrane</keyword>
<dbReference type="PANTHER" id="PTHR21248:SF22">
    <property type="entry name" value="PHOSPHOLIPASE D"/>
    <property type="match status" value="1"/>
</dbReference>
<dbReference type="PATRIC" id="fig|656366.3.peg.244"/>
<proteinExistence type="predicted"/>
<name>A0A0M4R9G0_9MICC</name>
<evidence type="ECO:0000259" key="2">
    <source>
        <dbReference type="PROSITE" id="PS50035"/>
    </source>
</evidence>
<dbReference type="InterPro" id="IPR001736">
    <property type="entry name" value="PLipase_D/transphosphatidylase"/>
</dbReference>
<dbReference type="OrthoDB" id="9762009at2"/>
<dbReference type="AlphaFoldDB" id="A0A0M4R9G0"/>
<accession>A0A0M4R9G0</accession>
<keyword evidence="4" id="KW-1185">Reference proteome</keyword>
<evidence type="ECO:0000313" key="4">
    <source>
        <dbReference type="Proteomes" id="UP000062833"/>
    </source>
</evidence>
<dbReference type="SUPFAM" id="SSF56024">
    <property type="entry name" value="Phospholipase D/nuclease"/>
    <property type="match status" value="2"/>
</dbReference>
<dbReference type="SMART" id="SM00155">
    <property type="entry name" value="PLDc"/>
    <property type="match status" value="2"/>
</dbReference>
<dbReference type="EMBL" id="CP012677">
    <property type="protein sequence ID" value="ALE91281.1"/>
    <property type="molecule type" value="Genomic_DNA"/>
</dbReference>
<feature type="domain" description="PLD phosphodiesterase" evidence="2">
    <location>
        <begin position="331"/>
        <end position="358"/>
    </location>
</feature>
<organism evidence="3 4">
    <name type="scientific">Arthrobacter alpinus</name>
    <dbReference type="NCBI Taxonomy" id="656366"/>
    <lineage>
        <taxon>Bacteria</taxon>
        <taxon>Bacillati</taxon>
        <taxon>Actinomycetota</taxon>
        <taxon>Actinomycetes</taxon>
        <taxon>Micrococcales</taxon>
        <taxon>Micrococcaceae</taxon>
        <taxon>Arthrobacter</taxon>
    </lineage>
</organism>